<dbReference type="EC" id="2.7.1.45" evidence="6"/>
<evidence type="ECO:0000256" key="4">
    <source>
        <dbReference type="SAM" id="MobiDB-lite"/>
    </source>
</evidence>
<dbReference type="PANTHER" id="PTHR43320">
    <property type="entry name" value="SUGAR KINASE"/>
    <property type="match status" value="1"/>
</dbReference>
<dbReference type="InterPro" id="IPR052700">
    <property type="entry name" value="Carb_kinase_PfkB-like"/>
</dbReference>
<feature type="domain" description="Carbohydrate kinase PfkB" evidence="5">
    <location>
        <begin position="19"/>
        <end position="308"/>
    </location>
</feature>
<feature type="compositionally biased region" description="Basic and acidic residues" evidence="4">
    <location>
        <begin position="305"/>
        <end position="328"/>
    </location>
</feature>
<dbReference type="PANTHER" id="PTHR43320:SF2">
    <property type="entry name" value="2-DEHYDRO-3-DEOXYGLUCONOKINASE_2-DEHYDRO-3-DEOXYGALACTONOKINASE"/>
    <property type="match status" value="1"/>
</dbReference>
<dbReference type="Gene3D" id="3.40.1190.20">
    <property type="match status" value="1"/>
</dbReference>
<keyword evidence="3 6" id="KW-0418">Kinase</keyword>
<gene>
    <name evidence="6" type="ORF">HDA32_002924</name>
</gene>
<reference evidence="6 7" key="1">
    <citation type="submission" date="2020-07" db="EMBL/GenBank/DDBJ databases">
        <title>Sequencing the genomes of 1000 actinobacteria strains.</title>
        <authorList>
            <person name="Klenk H.-P."/>
        </authorList>
    </citation>
    <scope>NUCLEOTIDE SEQUENCE [LARGE SCALE GENOMIC DNA]</scope>
    <source>
        <strain evidence="6 7">CXB654</strain>
    </source>
</reference>
<dbReference type="Proteomes" id="UP000589036">
    <property type="component" value="Unassembled WGS sequence"/>
</dbReference>
<comment type="similarity">
    <text evidence="1">Belongs to the carbohydrate kinase PfkB family.</text>
</comment>
<feature type="region of interest" description="Disordered" evidence="4">
    <location>
        <begin position="305"/>
        <end position="339"/>
    </location>
</feature>
<evidence type="ECO:0000313" key="7">
    <source>
        <dbReference type="Proteomes" id="UP000589036"/>
    </source>
</evidence>
<sequence>MSSEHGRAAASASASAVDAACVGETMALLLPDPADLRGPAALGGATLRLDIGGAESNVAVYLARTGHRVAWHSAVGDDAFGRHVVGRLTAEGVHCVVRTDPERPTGLYAKESGPEGTRVRYYRRGSAASALNRRDAARIWADRPRLVHTTGITAAISDTGRGLVEELLTGAPPGTLRSFDVNHRPALHGASDAEVLLSAARRADVVFCGLDEARALWGATTVEEARALLSGPELVVIKQGPQGATAFRGDRRWYRPAPEVDVVEPVGAGDAFAAGVLRGLLSKAPIGNCLTEGARLAGTVLRVRGDIPPRAGTEPERPGAAPGRERCETTGVRSAHPDD</sequence>
<dbReference type="GO" id="GO:0008673">
    <property type="term" value="F:2-dehydro-3-deoxygluconokinase activity"/>
    <property type="evidence" value="ECO:0007669"/>
    <property type="project" value="UniProtKB-EC"/>
</dbReference>
<name>A0A852U0T5_9ACTN</name>
<dbReference type="CDD" id="cd01166">
    <property type="entry name" value="KdgK"/>
    <property type="match status" value="1"/>
</dbReference>
<organism evidence="6 7">
    <name type="scientific">Spinactinospora alkalitolerans</name>
    <dbReference type="NCBI Taxonomy" id="687207"/>
    <lineage>
        <taxon>Bacteria</taxon>
        <taxon>Bacillati</taxon>
        <taxon>Actinomycetota</taxon>
        <taxon>Actinomycetes</taxon>
        <taxon>Streptosporangiales</taxon>
        <taxon>Nocardiopsidaceae</taxon>
        <taxon>Spinactinospora</taxon>
    </lineage>
</organism>
<evidence type="ECO:0000313" key="6">
    <source>
        <dbReference type="EMBL" id="NYE47804.1"/>
    </source>
</evidence>
<evidence type="ECO:0000256" key="1">
    <source>
        <dbReference type="ARBA" id="ARBA00010688"/>
    </source>
</evidence>
<proteinExistence type="inferred from homology"/>
<dbReference type="SUPFAM" id="SSF53613">
    <property type="entry name" value="Ribokinase-like"/>
    <property type="match status" value="1"/>
</dbReference>
<evidence type="ECO:0000256" key="3">
    <source>
        <dbReference type="ARBA" id="ARBA00022777"/>
    </source>
</evidence>
<dbReference type="EMBL" id="JACCCC010000001">
    <property type="protein sequence ID" value="NYE47804.1"/>
    <property type="molecule type" value="Genomic_DNA"/>
</dbReference>
<dbReference type="AlphaFoldDB" id="A0A852U0T5"/>
<dbReference type="InterPro" id="IPR011611">
    <property type="entry name" value="PfkB_dom"/>
</dbReference>
<accession>A0A852U0T5</accession>
<keyword evidence="7" id="KW-1185">Reference proteome</keyword>
<evidence type="ECO:0000259" key="5">
    <source>
        <dbReference type="Pfam" id="PF00294"/>
    </source>
</evidence>
<keyword evidence="2 6" id="KW-0808">Transferase</keyword>
<evidence type="ECO:0000256" key="2">
    <source>
        <dbReference type="ARBA" id="ARBA00022679"/>
    </source>
</evidence>
<dbReference type="Pfam" id="PF00294">
    <property type="entry name" value="PfkB"/>
    <property type="match status" value="1"/>
</dbReference>
<dbReference type="InterPro" id="IPR029056">
    <property type="entry name" value="Ribokinase-like"/>
</dbReference>
<comment type="caution">
    <text evidence="6">The sequence shown here is derived from an EMBL/GenBank/DDBJ whole genome shotgun (WGS) entry which is preliminary data.</text>
</comment>
<protein>
    <submittedName>
        <fullName evidence="6">2-dehydro-3-deoxygluconokinase</fullName>
        <ecNumber evidence="6">2.7.1.45</ecNumber>
    </submittedName>
</protein>